<gene>
    <name evidence="1" type="ORF">Tco_1110737</name>
</gene>
<dbReference type="EMBL" id="BQNB010020860">
    <property type="protein sequence ID" value="GJU00399.1"/>
    <property type="molecule type" value="Genomic_DNA"/>
</dbReference>
<sequence length="84" mass="9481">MRADHDPVVLFRLRKSSTFLKAATSVVSRQDATNFYQSRIIILTMGLLLKSATSVGSRLKSSRRLDHEVHLIHSFELSGDHSRS</sequence>
<dbReference type="Proteomes" id="UP001151760">
    <property type="component" value="Unassembled WGS sequence"/>
</dbReference>
<name>A0ABQ5IJN2_9ASTR</name>
<evidence type="ECO:0000313" key="1">
    <source>
        <dbReference type="EMBL" id="GJU00399.1"/>
    </source>
</evidence>
<proteinExistence type="predicted"/>
<evidence type="ECO:0000313" key="2">
    <source>
        <dbReference type="Proteomes" id="UP001151760"/>
    </source>
</evidence>
<organism evidence="1 2">
    <name type="scientific">Tanacetum coccineum</name>
    <dbReference type="NCBI Taxonomy" id="301880"/>
    <lineage>
        <taxon>Eukaryota</taxon>
        <taxon>Viridiplantae</taxon>
        <taxon>Streptophyta</taxon>
        <taxon>Embryophyta</taxon>
        <taxon>Tracheophyta</taxon>
        <taxon>Spermatophyta</taxon>
        <taxon>Magnoliopsida</taxon>
        <taxon>eudicotyledons</taxon>
        <taxon>Gunneridae</taxon>
        <taxon>Pentapetalae</taxon>
        <taxon>asterids</taxon>
        <taxon>campanulids</taxon>
        <taxon>Asterales</taxon>
        <taxon>Asteraceae</taxon>
        <taxon>Asteroideae</taxon>
        <taxon>Anthemideae</taxon>
        <taxon>Anthemidinae</taxon>
        <taxon>Tanacetum</taxon>
    </lineage>
</organism>
<reference evidence="1" key="2">
    <citation type="submission" date="2022-01" db="EMBL/GenBank/DDBJ databases">
        <authorList>
            <person name="Yamashiro T."/>
            <person name="Shiraishi A."/>
            <person name="Satake H."/>
            <person name="Nakayama K."/>
        </authorList>
    </citation>
    <scope>NUCLEOTIDE SEQUENCE</scope>
</reference>
<keyword evidence="2" id="KW-1185">Reference proteome</keyword>
<protein>
    <submittedName>
        <fullName evidence="1">Uncharacterized protein</fullName>
    </submittedName>
</protein>
<accession>A0ABQ5IJN2</accession>
<comment type="caution">
    <text evidence="1">The sequence shown here is derived from an EMBL/GenBank/DDBJ whole genome shotgun (WGS) entry which is preliminary data.</text>
</comment>
<reference evidence="1" key="1">
    <citation type="journal article" date="2022" name="Int. J. Mol. Sci.">
        <title>Draft Genome of Tanacetum Coccineum: Genomic Comparison of Closely Related Tanacetum-Family Plants.</title>
        <authorList>
            <person name="Yamashiro T."/>
            <person name="Shiraishi A."/>
            <person name="Nakayama K."/>
            <person name="Satake H."/>
        </authorList>
    </citation>
    <scope>NUCLEOTIDE SEQUENCE</scope>
</reference>